<evidence type="ECO:0000256" key="6">
    <source>
        <dbReference type="ARBA" id="ARBA00023136"/>
    </source>
</evidence>
<evidence type="ECO:0000256" key="7">
    <source>
        <dbReference type="RuleBase" id="RU363032"/>
    </source>
</evidence>
<evidence type="ECO:0000256" key="1">
    <source>
        <dbReference type="ARBA" id="ARBA00004651"/>
    </source>
</evidence>
<dbReference type="InterPro" id="IPR000515">
    <property type="entry name" value="MetI-like"/>
</dbReference>
<keyword evidence="10" id="KW-1185">Reference proteome</keyword>
<dbReference type="PROSITE" id="PS50928">
    <property type="entry name" value="ABC_TM1"/>
    <property type="match status" value="1"/>
</dbReference>
<proteinExistence type="inferred from homology"/>
<keyword evidence="4 7" id="KW-0812">Transmembrane</keyword>
<dbReference type="PANTHER" id="PTHR30193:SF37">
    <property type="entry name" value="INNER MEMBRANE ABC TRANSPORTER PERMEASE PROTEIN YCJO"/>
    <property type="match status" value="1"/>
</dbReference>
<evidence type="ECO:0000259" key="8">
    <source>
        <dbReference type="PROSITE" id="PS50928"/>
    </source>
</evidence>
<feature type="transmembrane region" description="Helical" evidence="7">
    <location>
        <begin position="170"/>
        <end position="191"/>
    </location>
</feature>
<dbReference type="AlphaFoldDB" id="A0A7W3SVV1"/>
<evidence type="ECO:0000313" key="10">
    <source>
        <dbReference type="Proteomes" id="UP000567067"/>
    </source>
</evidence>
<feature type="transmembrane region" description="Helical" evidence="7">
    <location>
        <begin position="229"/>
        <end position="247"/>
    </location>
</feature>
<dbReference type="Gene3D" id="1.10.3720.10">
    <property type="entry name" value="MetI-like"/>
    <property type="match status" value="1"/>
</dbReference>
<dbReference type="InterPro" id="IPR035906">
    <property type="entry name" value="MetI-like_sf"/>
</dbReference>
<keyword evidence="3" id="KW-1003">Cell membrane</keyword>
<dbReference type="CDD" id="cd06261">
    <property type="entry name" value="TM_PBP2"/>
    <property type="match status" value="1"/>
</dbReference>
<organism evidence="9 10">
    <name type="scientific">Fontibacillus solani</name>
    <dbReference type="NCBI Taxonomy" id="1572857"/>
    <lineage>
        <taxon>Bacteria</taxon>
        <taxon>Bacillati</taxon>
        <taxon>Bacillota</taxon>
        <taxon>Bacilli</taxon>
        <taxon>Bacillales</taxon>
        <taxon>Paenibacillaceae</taxon>
        <taxon>Fontibacillus</taxon>
    </lineage>
</organism>
<evidence type="ECO:0000256" key="5">
    <source>
        <dbReference type="ARBA" id="ARBA00022989"/>
    </source>
</evidence>
<keyword evidence="2 7" id="KW-0813">Transport</keyword>
<accession>A0A7W3SVV1</accession>
<dbReference type="PANTHER" id="PTHR30193">
    <property type="entry name" value="ABC TRANSPORTER PERMEASE PROTEIN"/>
    <property type="match status" value="1"/>
</dbReference>
<dbReference type="Proteomes" id="UP000567067">
    <property type="component" value="Unassembled WGS sequence"/>
</dbReference>
<protein>
    <submittedName>
        <fullName evidence="9">Raffinose/stachyose/melibiose transport system permease protein</fullName>
    </submittedName>
</protein>
<comment type="subcellular location">
    <subcellularLocation>
        <location evidence="1 7">Cell membrane</location>
        <topology evidence="1 7">Multi-pass membrane protein</topology>
    </subcellularLocation>
</comment>
<comment type="similarity">
    <text evidence="7">Belongs to the binding-protein-dependent transport system permease family.</text>
</comment>
<sequence length="305" mass="34168">MIGRVLRKETLGKMRKYLRNKSAILFFLLPAMLVYTVVIIYPVLQTVLRSFYTWDGLSEATFNGIGNFHDLLRDPLLTTSLKNGGLFALVLVFFQIGLGTILALVCSDAKIKGRKLLKTAYFIPVVLSVTVVCQLWIAVYDPTNGLINRFFQLLGIPYQQNWLTSPTESVIAIAFVNAWQFMGYQFSLLYAGVKSIPEQYLEAATIDGCGKWKAHWKVTLPLMRETFKFCFTIAITSGIGAFVQMLIMTNGGPGTSNYTLTFMVYRYAFLESNYGYACAVAVVLVIISLLATLVINKVFDRDDAV</sequence>
<feature type="transmembrane region" description="Helical" evidence="7">
    <location>
        <begin position="86"/>
        <end position="107"/>
    </location>
</feature>
<keyword evidence="6 7" id="KW-0472">Membrane</keyword>
<feature type="transmembrane region" description="Helical" evidence="7">
    <location>
        <begin position="274"/>
        <end position="295"/>
    </location>
</feature>
<dbReference type="EMBL" id="JACJIP010000026">
    <property type="protein sequence ID" value="MBA9087104.1"/>
    <property type="molecule type" value="Genomic_DNA"/>
</dbReference>
<feature type="transmembrane region" description="Helical" evidence="7">
    <location>
        <begin position="23"/>
        <end position="44"/>
    </location>
</feature>
<gene>
    <name evidence="9" type="ORF">FHR92_003585</name>
</gene>
<evidence type="ECO:0000256" key="4">
    <source>
        <dbReference type="ARBA" id="ARBA00022692"/>
    </source>
</evidence>
<comment type="caution">
    <text evidence="9">The sequence shown here is derived from an EMBL/GenBank/DDBJ whole genome shotgun (WGS) entry which is preliminary data.</text>
</comment>
<dbReference type="GO" id="GO:0005886">
    <property type="term" value="C:plasma membrane"/>
    <property type="evidence" value="ECO:0007669"/>
    <property type="project" value="UniProtKB-SubCell"/>
</dbReference>
<name>A0A7W3SVV1_9BACL</name>
<evidence type="ECO:0000256" key="3">
    <source>
        <dbReference type="ARBA" id="ARBA00022475"/>
    </source>
</evidence>
<dbReference type="Pfam" id="PF00528">
    <property type="entry name" value="BPD_transp_1"/>
    <property type="match status" value="1"/>
</dbReference>
<dbReference type="SUPFAM" id="SSF161098">
    <property type="entry name" value="MetI-like"/>
    <property type="match status" value="1"/>
</dbReference>
<feature type="transmembrane region" description="Helical" evidence="7">
    <location>
        <begin position="119"/>
        <end position="139"/>
    </location>
</feature>
<dbReference type="GO" id="GO:0055085">
    <property type="term" value="P:transmembrane transport"/>
    <property type="evidence" value="ECO:0007669"/>
    <property type="project" value="InterPro"/>
</dbReference>
<reference evidence="9 10" key="1">
    <citation type="submission" date="2020-08" db="EMBL/GenBank/DDBJ databases">
        <title>Genomic Encyclopedia of Type Strains, Phase III (KMG-III): the genomes of soil and plant-associated and newly described type strains.</title>
        <authorList>
            <person name="Whitman W."/>
        </authorList>
    </citation>
    <scope>NUCLEOTIDE SEQUENCE [LARGE SCALE GENOMIC DNA]</scope>
    <source>
        <strain evidence="9 10">CECT 8693</strain>
    </source>
</reference>
<evidence type="ECO:0000313" key="9">
    <source>
        <dbReference type="EMBL" id="MBA9087104.1"/>
    </source>
</evidence>
<keyword evidence="5 7" id="KW-1133">Transmembrane helix</keyword>
<dbReference type="InterPro" id="IPR051393">
    <property type="entry name" value="ABC_transporter_permease"/>
</dbReference>
<evidence type="ECO:0000256" key="2">
    <source>
        <dbReference type="ARBA" id="ARBA00022448"/>
    </source>
</evidence>
<feature type="domain" description="ABC transmembrane type-1" evidence="8">
    <location>
        <begin position="81"/>
        <end position="295"/>
    </location>
</feature>